<dbReference type="InterPro" id="IPR054530">
    <property type="entry name" value="TcaA_4th"/>
</dbReference>
<dbReference type="Pfam" id="PF22820">
    <property type="entry name" value="TcaA_3rd_4th"/>
    <property type="match status" value="1"/>
</dbReference>
<evidence type="ECO:0000256" key="1">
    <source>
        <dbReference type="SAM" id="Phobius"/>
    </source>
</evidence>
<reference evidence="3 4" key="1">
    <citation type="journal article" date="2016" name="Int. J. Syst. Evol. Microbiol.">
        <title>Streptococcuspantholopis sp. nov., isolated from faeces of the Tibetan antelope (Pantholops hodgsonii).</title>
        <authorList>
            <person name="Bai X."/>
            <person name="Xiong Y."/>
            <person name="Lu S."/>
            <person name="Jin D."/>
            <person name="Lai X."/>
            <person name="Yang J."/>
            <person name="Niu L."/>
            <person name="Hu S."/>
            <person name="Meng X."/>
            <person name="Pu J."/>
            <person name="Ye C."/>
            <person name="Xu J."/>
        </authorList>
    </citation>
    <scope>NUCLEOTIDE SEQUENCE [LARGE SCALE GENOMIC DNA]</scope>
    <source>
        <strain evidence="3 4">TA 26</strain>
    </source>
</reference>
<dbReference type="PANTHER" id="PTHR40038:SF1">
    <property type="entry name" value="MEMBRANE-ASSOCIATED PROTEIN TCAA"/>
    <property type="match status" value="1"/>
</dbReference>
<organism evidence="3 4">
    <name type="scientific">Streptococcus pantholopis</name>
    <dbReference type="NCBI Taxonomy" id="1811193"/>
    <lineage>
        <taxon>Bacteria</taxon>
        <taxon>Bacillati</taxon>
        <taxon>Bacillota</taxon>
        <taxon>Bacilli</taxon>
        <taxon>Lactobacillales</taxon>
        <taxon>Streptococcaceae</taxon>
        <taxon>Streptococcus</taxon>
    </lineage>
</organism>
<reference evidence="4" key="2">
    <citation type="submission" date="2016-03" db="EMBL/GenBank/DDBJ databases">
        <title>Streptococcus antelopensis sp. nov., isolated from the feces of the Tibetan antelope (Pantholops hodgsonii) in Hoh Xil National Nature Reserve, Qinghai, China.</title>
        <authorList>
            <person name="Bai X."/>
        </authorList>
    </citation>
    <scope>NUCLEOTIDE SEQUENCE [LARGE SCALE GENOMIC DNA]</scope>
    <source>
        <strain evidence="4">TA 26</strain>
    </source>
</reference>
<keyword evidence="1" id="KW-0472">Membrane</keyword>
<keyword evidence="1" id="KW-0812">Transmembrane</keyword>
<dbReference type="Proteomes" id="UP000077317">
    <property type="component" value="Chromosome"/>
</dbReference>
<dbReference type="OrthoDB" id="2216620at2"/>
<dbReference type="RefSeq" id="WP_067059888.1">
    <property type="nucleotide sequence ID" value="NZ_CP014699.1"/>
</dbReference>
<protein>
    <recommendedName>
        <fullName evidence="2">TcaA 4th domain-containing protein</fullName>
    </recommendedName>
</protein>
<keyword evidence="1" id="KW-1133">Transmembrane helix</keyword>
<dbReference type="AlphaFoldDB" id="A0A172Q590"/>
<evidence type="ECO:0000313" key="3">
    <source>
        <dbReference type="EMBL" id="AND78562.1"/>
    </source>
</evidence>
<feature type="domain" description="TcaA 4th" evidence="2">
    <location>
        <begin position="302"/>
        <end position="372"/>
    </location>
</feature>
<name>A0A172Q590_9STRE</name>
<evidence type="ECO:0000313" key="4">
    <source>
        <dbReference type="Proteomes" id="UP000077317"/>
    </source>
</evidence>
<gene>
    <name evidence="3" type="ORF">A0O21_00255</name>
</gene>
<sequence length="535" mass="59403">MASQEKWVRLFEQVIGRQPSPEEFMKGKETGFAPIHIKEIAGLQVPEKSADESIAAGAPKQGKTDIQEWTAAFETKAGRKPTKEEFMYGKSQKFALFSVDELANVINSTPAPQKKPMSKRKKLLLGTAFFIILSLISAYAYGLHYYSRPEVAKRYLEAVNKDFDEALPYEVWSDTEKAIKKSELAYTDKKSVQIENDESALLNGSAMRKIGQKYLIFPNWKVVVTPITAKVTSNTKGMTLSVNKKKFATTDSSRFSKTLTRLYPGTYQFEASINLDGQEVKVSSEENLSSDKTVALDVTYLNFTVKSNLSDGDLYIGSKKVGTLSDGKLEVSNTAVTNSSKVYVKKTFGDDSNVKSDTISVEDIYDGDTITLDADGILTKATAKSVLEKAYYKLSNYASNHTAPDKLESVFKGGSKNSMYSDVVNMIETNTTNAKNRSAKSITFSDIDVTKVTQTGEKTYTVDFTVIYDFYYAYDSEHKSSGSIIQKMSWSANVEYDGSADSRSDSYYYNDYTDDYVIAGKNGDSSVLSEKNTVN</sequence>
<dbReference type="KEGG" id="spat:A0O21_00255"/>
<dbReference type="EMBL" id="CP014699">
    <property type="protein sequence ID" value="AND78562.1"/>
    <property type="molecule type" value="Genomic_DNA"/>
</dbReference>
<dbReference type="PANTHER" id="PTHR40038">
    <property type="entry name" value="MEMBRANE-ASSOCIATED PROTEIN TCAA"/>
    <property type="match status" value="1"/>
</dbReference>
<accession>A0A172Q590</accession>
<feature type="transmembrane region" description="Helical" evidence="1">
    <location>
        <begin position="123"/>
        <end position="146"/>
    </location>
</feature>
<evidence type="ECO:0000259" key="2">
    <source>
        <dbReference type="Pfam" id="PF22820"/>
    </source>
</evidence>
<keyword evidence="4" id="KW-1185">Reference proteome</keyword>
<proteinExistence type="predicted"/>